<evidence type="ECO:0000313" key="4">
    <source>
        <dbReference type="EMBL" id="KAA3497960.1"/>
    </source>
</evidence>
<dbReference type="Gene3D" id="2.40.30.170">
    <property type="match status" value="1"/>
</dbReference>
<dbReference type="EMBL" id="QRFF01000011">
    <property type="protein sequence ID" value="KAA3497960.1"/>
    <property type="molecule type" value="Genomic_DNA"/>
</dbReference>
<keyword evidence="1" id="KW-0175">Coiled coil</keyword>
<sequence>MAFQKRKWLTAGAAVVIGGAAFYAWQKTNDAGLPDGIASGNGRLEAVEIDISAKTAGRLKDILAGEGEFVKAGQTLAQMDTGQLLAKKRQAEAELRRAEIGIDTAQSLVAQREAERRAAEAVIQQREAELDASKQKLTRSEQLARGNTISQQSLDDDRAAERGAQATVGAAQASLAASDAAINSAKAQVVDAEASVEAAKAAIESIEADIADSTLKAPRDGRIQYRVAQPGEVLSSGGRVVNMVDVSDVYMTFFLPTQQAGRIAMGTEVRLVLDAAPEVVVPATVSFVADVAQFTPKTVETEDERQKLTFRIRARIAPELLQKYIQQVKTGLPGMAYVRLDPSTEWPIFLEEKMVR</sequence>
<dbReference type="Proteomes" id="UP000473658">
    <property type="component" value="Unassembled WGS sequence"/>
</dbReference>
<dbReference type="PANTHER" id="PTHR30438:SF2">
    <property type="entry name" value="MEMBRANE PROTEIN"/>
    <property type="match status" value="1"/>
</dbReference>
<feature type="coiled-coil region" evidence="1">
    <location>
        <begin position="182"/>
        <end position="216"/>
    </location>
</feature>
<dbReference type="Gene3D" id="2.40.50.100">
    <property type="match status" value="2"/>
</dbReference>
<dbReference type="Gene3D" id="1.10.287.470">
    <property type="entry name" value="Helix hairpin bin"/>
    <property type="match status" value="3"/>
</dbReference>
<evidence type="ECO:0000313" key="5">
    <source>
        <dbReference type="Proteomes" id="UP000473658"/>
    </source>
</evidence>
<proteinExistence type="predicted"/>
<evidence type="ECO:0000256" key="1">
    <source>
        <dbReference type="SAM" id="Coils"/>
    </source>
</evidence>
<evidence type="ECO:0000256" key="2">
    <source>
        <dbReference type="SAM" id="MobiDB-lite"/>
    </source>
</evidence>
<evidence type="ECO:0000259" key="3">
    <source>
        <dbReference type="Pfam" id="PF25876"/>
    </source>
</evidence>
<gene>
    <name evidence="4" type="ORF">DXM27_24805</name>
</gene>
<organism evidence="4 5">
    <name type="scientific">Rhizobium rhizogenes</name>
    <name type="common">Agrobacterium rhizogenes</name>
    <dbReference type="NCBI Taxonomy" id="359"/>
    <lineage>
        <taxon>Bacteria</taxon>
        <taxon>Pseudomonadati</taxon>
        <taxon>Pseudomonadota</taxon>
        <taxon>Alphaproteobacteria</taxon>
        <taxon>Hyphomicrobiales</taxon>
        <taxon>Rhizobiaceae</taxon>
        <taxon>Rhizobium/Agrobacterium group</taxon>
        <taxon>Rhizobium</taxon>
    </lineage>
</organism>
<dbReference type="InterPro" id="IPR058624">
    <property type="entry name" value="MdtA-like_HH"/>
</dbReference>
<name>A0AA88EW96_RHIRH</name>
<feature type="region of interest" description="Disordered" evidence="2">
    <location>
        <begin position="129"/>
        <end position="162"/>
    </location>
</feature>
<dbReference type="PANTHER" id="PTHR30438">
    <property type="entry name" value="36 KDA ANTIGEN-RELATED"/>
    <property type="match status" value="1"/>
</dbReference>
<protein>
    <submittedName>
        <fullName evidence="4">HlyD family efflux transporter periplasmic adaptor subunit</fullName>
    </submittedName>
</protein>
<dbReference type="Pfam" id="PF25876">
    <property type="entry name" value="HH_MFP_RND"/>
    <property type="match status" value="1"/>
</dbReference>
<feature type="domain" description="Multidrug resistance protein MdtA-like alpha-helical hairpin" evidence="3">
    <location>
        <begin position="118"/>
        <end position="187"/>
    </location>
</feature>
<reference evidence="4 5" key="1">
    <citation type="submission" date="2018-08" db="EMBL/GenBank/DDBJ databases">
        <title>Crown Gall in kiwifruit.</title>
        <authorList>
            <person name="Visnovsky S.B."/>
            <person name="Pitman A.R."/>
        </authorList>
    </citation>
    <scope>NUCLEOTIDE SEQUENCE [LARGE SCALE GENOMIC DNA]</scope>
    <source>
        <strain evidence="4 5">SBV_302_78_2</strain>
    </source>
</reference>
<dbReference type="SUPFAM" id="SSF111369">
    <property type="entry name" value="HlyD-like secretion proteins"/>
    <property type="match status" value="3"/>
</dbReference>
<accession>A0AA88EW96</accession>
<dbReference type="GO" id="GO:0005886">
    <property type="term" value="C:plasma membrane"/>
    <property type="evidence" value="ECO:0007669"/>
    <property type="project" value="TreeGrafter"/>
</dbReference>
<comment type="caution">
    <text evidence="4">The sequence shown here is derived from an EMBL/GenBank/DDBJ whole genome shotgun (WGS) entry which is preliminary data.</text>
</comment>
<dbReference type="AlphaFoldDB" id="A0AA88EW96"/>
<dbReference type="RefSeq" id="WP_149901655.1">
    <property type="nucleotide sequence ID" value="NZ_QRFF01000011.1"/>
</dbReference>